<dbReference type="GO" id="GO:0008782">
    <property type="term" value="F:adenosylhomocysteine nucleosidase activity"/>
    <property type="evidence" value="ECO:0007669"/>
    <property type="project" value="UniProtKB-EC"/>
</dbReference>
<sequence length="241" mass="25987">MVLCFLLIFKEQLMKYGILCAMEEEIKDLRTNLHDLQKTVIGDVSFYQGTYAHKQVVLTRSGIGKVQAGMTTALLITEFKVDAVINSGSAGGIGAGLQVGEIVISSQTAYHDVDATAFGYQIGQLPQQPARFVADPILQKSLQQAAEQAGLQAKIGLIVSGDQFVAGEAQTAVIKQNFPDALSCEMEGAAVAQVAYQFKKPFVIVRAMSDTADDQASQSFDDFIIDAGHRSAKMIMNFLAN</sequence>
<dbReference type="AlphaFoldDB" id="A0A0R2CC93"/>
<evidence type="ECO:0000256" key="4">
    <source>
        <dbReference type="ARBA" id="ARBA00022801"/>
    </source>
</evidence>
<dbReference type="NCBIfam" id="NF004079">
    <property type="entry name" value="PRK05584.1"/>
    <property type="match status" value="1"/>
</dbReference>
<dbReference type="UniPathway" id="UPA00904">
    <property type="reaction ID" value="UER00871"/>
</dbReference>
<evidence type="ECO:0000256" key="2">
    <source>
        <dbReference type="ARBA" id="ARBA00011974"/>
    </source>
</evidence>
<dbReference type="Proteomes" id="UP000051576">
    <property type="component" value="Unassembled WGS sequence"/>
</dbReference>
<keyword evidence="9" id="KW-1185">Reference proteome</keyword>
<dbReference type="PANTHER" id="PTHR46832:SF1">
    <property type="entry name" value="5'-METHYLTHIOADENOSINE_S-ADENOSYLHOMOCYSTEINE NUCLEOSIDASE"/>
    <property type="match status" value="1"/>
</dbReference>
<dbReference type="InterPro" id="IPR035994">
    <property type="entry name" value="Nucleoside_phosphorylase_sf"/>
</dbReference>
<reference evidence="8 9" key="1">
    <citation type="journal article" date="2015" name="Genome Announc.">
        <title>Expanding the biotechnology potential of lactobacilli through comparative genomics of 213 strains and associated genera.</title>
        <authorList>
            <person name="Sun Z."/>
            <person name="Harris H.M."/>
            <person name="McCann A."/>
            <person name="Guo C."/>
            <person name="Argimon S."/>
            <person name="Zhang W."/>
            <person name="Yang X."/>
            <person name="Jeffery I.B."/>
            <person name="Cooney J.C."/>
            <person name="Kagawa T.F."/>
            <person name="Liu W."/>
            <person name="Song Y."/>
            <person name="Salvetti E."/>
            <person name="Wrobel A."/>
            <person name="Rasinkangas P."/>
            <person name="Parkhill J."/>
            <person name="Rea M.C."/>
            <person name="O'Sullivan O."/>
            <person name="Ritari J."/>
            <person name="Douillard F.P."/>
            <person name="Paul Ross R."/>
            <person name="Yang R."/>
            <person name="Briner A.E."/>
            <person name="Felis G.E."/>
            <person name="de Vos W.M."/>
            <person name="Barrangou R."/>
            <person name="Klaenhammer T.R."/>
            <person name="Caufield P.W."/>
            <person name="Cui Y."/>
            <person name="Zhang H."/>
            <person name="O'Toole P.W."/>
        </authorList>
    </citation>
    <scope>NUCLEOTIDE SEQUENCE [LARGE SCALE GENOMIC DNA]</scope>
    <source>
        <strain evidence="8 9">DSM 20605</strain>
    </source>
</reference>
<dbReference type="NCBIfam" id="TIGR01704">
    <property type="entry name" value="MTA_SAH-Nsdase"/>
    <property type="match status" value="1"/>
</dbReference>
<dbReference type="FunFam" id="3.40.50.1580:FF:000001">
    <property type="entry name" value="MTA/SAH nucleosidase family protein"/>
    <property type="match status" value="1"/>
</dbReference>
<dbReference type="InterPro" id="IPR000845">
    <property type="entry name" value="Nucleoside_phosphorylase_d"/>
</dbReference>
<dbReference type="PATRIC" id="fig|1133569.4.peg.118"/>
<dbReference type="InterPro" id="IPR010049">
    <property type="entry name" value="MTA_SAH_Nsdase"/>
</dbReference>
<dbReference type="Gene3D" id="3.40.50.1580">
    <property type="entry name" value="Nucleoside phosphorylase domain"/>
    <property type="match status" value="1"/>
</dbReference>
<dbReference type="GO" id="GO:0009164">
    <property type="term" value="P:nucleoside catabolic process"/>
    <property type="evidence" value="ECO:0007669"/>
    <property type="project" value="InterPro"/>
</dbReference>
<dbReference type="SUPFAM" id="SSF53167">
    <property type="entry name" value="Purine and uridine phosphorylases"/>
    <property type="match status" value="1"/>
</dbReference>
<protein>
    <recommendedName>
        <fullName evidence="2">adenosylhomocysteine nucleosidase</fullName>
        <ecNumber evidence="2">3.2.2.9</ecNumber>
    </recommendedName>
</protein>
<comment type="caution">
    <text evidence="8">The sequence shown here is derived from an EMBL/GenBank/DDBJ whole genome shotgun (WGS) entry which is preliminary data.</text>
</comment>
<comment type="pathway">
    <text evidence="1">Amino-acid biosynthesis; L-methionine biosynthesis via salvage pathway; S-methyl-5-thio-alpha-D-ribose 1-phosphate from S-methyl-5'-thioadenosine (hydrolase route): step 1/2.</text>
</comment>
<proteinExistence type="predicted"/>
<dbReference type="Pfam" id="PF01048">
    <property type="entry name" value="PNP_UDP_1"/>
    <property type="match status" value="1"/>
</dbReference>
<feature type="domain" description="Nucleoside phosphorylase" evidence="7">
    <location>
        <begin position="15"/>
        <end position="239"/>
    </location>
</feature>
<comment type="catalytic activity">
    <reaction evidence="6">
        <text>5'-deoxyadenosine + H2O = 5-deoxy-D-ribose + adenine</text>
        <dbReference type="Rhea" id="RHEA:29859"/>
        <dbReference type="ChEBI" id="CHEBI:15377"/>
        <dbReference type="ChEBI" id="CHEBI:16708"/>
        <dbReference type="ChEBI" id="CHEBI:17319"/>
        <dbReference type="ChEBI" id="CHEBI:149540"/>
        <dbReference type="EC" id="3.2.2.9"/>
    </reaction>
    <physiologicalReaction direction="left-to-right" evidence="6">
        <dbReference type="Rhea" id="RHEA:29860"/>
    </physiologicalReaction>
</comment>
<evidence type="ECO:0000259" key="7">
    <source>
        <dbReference type="Pfam" id="PF01048"/>
    </source>
</evidence>
<dbReference type="GO" id="GO:0019509">
    <property type="term" value="P:L-methionine salvage from methylthioadenosine"/>
    <property type="evidence" value="ECO:0007669"/>
    <property type="project" value="UniProtKB-UniPathway"/>
</dbReference>
<evidence type="ECO:0000256" key="5">
    <source>
        <dbReference type="ARBA" id="ARBA00023167"/>
    </source>
</evidence>
<evidence type="ECO:0000313" key="8">
    <source>
        <dbReference type="EMBL" id="KRM89191.1"/>
    </source>
</evidence>
<organism evidence="8 9">
    <name type="scientific">Liquorilactobacillus vini DSM 20605</name>
    <dbReference type="NCBI Taxonomy" id="1133569"/>
    <lineage>
        <taxon>Bacteria</taxon>
        <taxon>Bacillati</taxon>
        <taxon>Bacillota</taxon>
        <taxon>Bacilli</taxon>
        <taxon>Lactobacillales</taxon>
        <taxon>Lactobacillaceae</taxon>
        <taxon>Liquorilactobacillus</taxon>
    </lineage>
</organism>
<dbReference type="PANTHER" id="PTHR46832">
    <property type="entry name" value="5'-METHYLTHIOADENOSINE/S-ADENOSYLHOMOCYSTEINE NUCLEOSIDASE"/>
    <property type="match status" value="1"/>
</dbReference>
<evidence type="ECO:0000256" key="1">
    <source>
        <dbReference type="ARBA" id="ARBA00004945"/>
    </source>
</evidence>
<evidence type="ECO:0000256" key="6">
    <source>
        <dbReference type="ARBA" id="ARBA00050313"/>
    </source>
</evidence>
<keyword evidence="4" id="KW-0378">Hydrolase</keyword>
<accession>A0A0R2CC93</accession>
<dbReference type="CDD" id="cd09008">
    <property type="entry name" value="MTAN"/>
    <property type="match status" value="1"/>
</dbReference>
<evidence type="ECO:0000256" key="3">
    <source>
        <dbReference type="ARBA" id="ARBA00022605"/>
    </source>
</evidence>
<dbReference type="EMBL" id="AYYX01000010">
    <property type="protein sequence ID" value="KRM89191.1"/>
    <property type="molecule type" value="Genomic_DNA"/>
</dbReference>
<dbReference type="EC" id="3.2.2.9" evidence="2"/>
<dbReference type="GO" id="GO:0019284">
    <property type="term" value="P:L-methionine salvage from S-adenosylmethionine"/>
    <property type="evidence" value="ECO:0007669"/>
    <property type="project" value="TreeGrafter"/>
</dbReference>
<evidence type="ECO:0000313" key="9">
    <source>
        <dbReference type="Proteomes" id="UP000051576"/>
    </source>
</evidence>
<dbReference type="GO" id="GO:0008930">
    <property type="term" value="F:methylthioadenosine nucleosidase activity"/>
    <property type="evidence" value="ECO:0007669"/>
    <property type="project" value="InterPro"/>
</dbReference>
<name>A0A0R2CC93_9LACO</name>
<keyword evidence="5" id="KW-0486">Methionine biosynthesis</keyword>
<dbReference type="GO" id="GO:0005829">
    <property type="term" value="C:cytosol"/>
    <property type="evidence" value="ECO:0007669"/>
    <property type="project" value="TreeGrafter"/>
</dbReference>
<dbReference type="STRING" id="1133569.FD21_GL000118"/>
<gene>
    <name evidence="8" type="ORF">FD21_GL000118</name>
</gene>
<keyword evidence="3" id="KW-0028">Amino-acid biosynthesis</keyword>
<dbReference type="eggNOG" id="COG0775">
    <property type="taxonomic scope" value="Bacteria"/>
</dbReference>